<evidence type="ECO:0000259" key="7">
    <source>
        <dbReference type="PROSITE" id="PS50893"/>
    </source>
</evidence>
<keyword evidence="1" id="KW-0813">Transport</keyword>
<evidence type="ECO:0000313" key="8">
    <source>
        <dbReference type="EMBL" id="GGK34096.1"/>
    </source>
</evidence>
<dbReference type="GO" id="GO:0005524">
    <property type="term" value="F:ATP binding"/>
    <property type="evidence" value="ECO:0007669"/>
    <property type="project" value="UniProtKB-KW"/>
</dbReference>
<dbReference type="SMART" id="SM00382">
    <property type="entry name" value="AAA"/>
    <property type="match status" value="1"/>
</dbReference>
<evidence type="ECO:0000256" key="1">
    <source>
        <dbReference type="ARBA" id="ARBA00022448"/>
    </source>
</evidence>
<keyword evidence="5" id="KW-1278">Translocase</keyword>
<dbReference type="InterPro" id="IPR027417">
    <property type="entry name" value="P-loop_NTPase"/>
</dbReference>
<reference evidence="8" key="1">
    <citation type="journal article" date="2014" name="Int. J. Syst. Evol. Microbiol.">
        <title>Complete genome sequence of Corynebacterium casei LMG S-19264T (=DSM 44701T), isolated from a smear-ripened cheese.</title>
        <authorList>
            <consortium name="US DOE Joint Genome Institute (JGI-PGF)"/>
            <person name="Walter F."/>
            <person name="Albersmeier A."/>
            <person name="Kalinowski J."/>
            <person name="Ruckert C."/>
        </authorList>
    </citation>
    <scope>NUCLEOTIDE SEQUENCE</scope>
    <source>
        <strain evidence="8">CGMCC 4.7278</strain>
    </source>
</reference>
<feature type="domain" description="ABC transporter" evidence="7">
    <location>
        <begin position="25"/>
        <end position="265"/>
    </location>
</feature>
<dbReference type="GO" id="GO:0016887">
    <property type="term" value="F:ATP hydrolysis activity"/>
    <property type="evidence" value="ECO:0007669"/>
    <property type="project" value="InterPro"/>
</dbReference>
<accession>A0A917V437</accession>
<dbReference type="PROSITE" id="PS00211">
    <property type="entry name" value="ABC_TRANSPORTER_1"/>
    <property type="match status" value="1"/>
</dbReference>
<evidence type="ECO:0000313" key="9">
    <source>
        <dbReference type="Proteomes" id="UP000612956"/>
    </source>
</evidence>
<dbReference type="Gene3D" id="3.40.50.300">
    <property type="entry name" value="P-loop containing nucleotide triphosphate hydrolases"/>
    <property type="match status" value="1"/>
</dbReference>
<keyword evidence="4 8" id="KW-0067">ATP-binding</keyword>
<dbReference type="InterPro" id="IPR050166">
    <property type="entry name" value="ABC_transporter_ATP-bind"/>
</dbReference>
<keyword evidence="2" id="KW-1003">Cell membrane</keyword>
<dbReference type="EMBL" id="BMMW01000001">
    <property type="protein sequence ID" value="GGK34096.1"/>
    <property type="molecule type" value="Genomic_DNA"/>
</dbReference>
<proteinExistence type="predicted"/>
<reference evidence="8" key="2">
    <citation type="submission" date="2020-09" db="EMBL/GenBank/DDBJ databases">
        <authorList>
            <person name="Sun Q."/>
            <person name="Zhou Y."/>
        </authorList>
    </citation>
    <scope>NUCLEOTIDE SEQUENCE</scope>
    <source>
        <strain evidence="8">CGMCC 4.7278</strain>
    </source>
</reference>
<dbReference type="InterPro" id="IPR017871">
    <property type="entry name" value="ABC_transporter-like_CS"/>
</dbReference>
<evidence type="ECO:0000256" key="4">
    <source>
        <dbReference type="ARBA" id="ARBA00022840"/>
    </source>
</evidence>
<dbReference type="InterPro" id="IPR003439">
    <property type="entry name" value="ABC_transporter-like_ATP-bd"/>
</dbReference>
<protein>
    <submittedName>
        <fullName evidence="8">ABC transporter ATP-binding protein</fullName>
    </submittedName>
</protein>
<dbReference type="RefSeq" id="WP_188826826.1">
    <property type="nucleotide sequence ID" value="NZ_BMMW01000001.1"/>
</dbReference>
<organism evidence="8 9">
    <name type="scientific">Nocardia camponoti</name>
    <dbReference type="NCBI Taxonomy" id="1616106"/>
    <lineage>
        <taxon>Bacteria</taxon>
        <taxon>Bacillati</taxon>
        <taxon>Actinomycetota</taxon>
        <taxon>Actinomycetes</taxon>
        <taxon>Mycobacteriales</taxon>
        <taxon>Nocardiaceae</taxon>
        <taxon>Nocardia</taxon>
    </lineage>
</organism>
<keyword evidence="9" id="KW-1185">Reference proteome</keyword>
<dbReference type="Proteomes" id="UP000612956">
    <property type="component" value="Unassembled WGS sequence"/>
</dbReference>
<dbReference type="PANTHER" id="PTHR42788">
    <property type="entry name" value="TAURINE IMPORT ATP-BINDING PROTEIN-RELATED"/>
    <property type="match status" value="1"/>
</dbReference>
<dbReference type="SUPFAM" id="SSF52540">
    <property type="entry name" value="P-loop containing nucleoside triphosphate hydrolases"/>
    <property type="match status" value="1"/>
</dbReference>
<dbReference type="CDD" id="cd03293">
    <property type="entry name" value="ABC_NrtD_SsuB_transporters"/>
    <property type="match status" value="1"/>
</dbReference>
<dbReference type="PROSITE" id="PS50893">
    <property type="entry name" value="ABC_TRANSPORTER_2"/>
    <property type="match status" value="1"/>
</dbReference>
<dbReference type="Pfam" id="PF00005">
    <property type="entry name" value="ABC_tran"/>
    <property type="match status" value="1"/>
</dbReference>
<evidence type="ECO:0000256" key="3">
    <source>
        <dbReference type="ARBA" id="ARBA00022741"/>
    </source>
</evidence>
<dbReference type="InterPro" id="IPR003593">
    <property type="entry name" value="AAA+_ATPase"/>
</dbReference>
<keyword evidence="3" id="KW-0547">Nucleotide-binding</keyword>
<gene>
    <name evidence="8" type="ORF">GCM10011591_02250</name>
</gene>
<evidence type="ECO:0000256" key="6">
    <source>
        <dbReference type="ARBA" id="ARBA00023136"/>
    </source>
</evidence>
<dbReference type="AlphaFoldDB" id="A0A917V437"/>
<keyword evidence="6" id="KW-0472">Membrane</keyword>
<evidence type="ECO:0000256" key="2">
    <source>
        <dbReference type="ARBA" id="ARBA00022475"/>
    </source>
</evidence>
<comment type="caution">
    <text evidence="8">The sequence shown here is derived from an EMBL/GenBank/DDBJ whole genome shotgun (WGS) entry which is preliminary data.</text>
</comment>
<evidence type="ECO:0000256" key="5">
    <source>
        <dbReference type="ARBA" id="ARBA00022967"/>
    </source>
</evidence>
<dbReference type="PANTHER" id="PTHR42788:SF17">
    <property type="entry name" value="ALIPHATIC SULFONATES IMPORT ATP-BINDING PROTEIN SSUB"/>
    <property type="match status" value="1"/>
</dbReference>
<sequence>MVNAVATGATIDIDGVSHQFTVEKPRGQSIFDRLLGKPAPVLTRAQELGRLRVLTDISLRIEPGEFVVLLGPSGCGKSTLLRLLSGLDKPSRGSLRADGAEIVGPDPHRALMFQDPTLLPWRTVLDNVALGPQARGTSAQDRERVDQTLELVGLEGFRDSLPAQLSGGMAQRVALARALVNRPRLLLLDEPLGRLDALTRATLQTEIARLWSEEGFTAVLVTHDVDEALQLADRVVVFTPRPGRIVADLAVRINRPRELDNPENLRLRREILRLLGQTERPAS</sequence>
<name>A0A917V437_9NOCA</name>